<keyword evidence="3 4" id="KW-0539">Nucleus</keyword>
<keyword evidence="4" id="KW-0653">Protein transport</keyword>
<gene>
    <name evidence="5" type="ORF">EDEG_01625</name>
</gene>
<dbReference type="Proteomes" id="UP000003163">
    <property type="component" value="Unassembled WGS sequence"/>
</dbReference>
<evidence type="ECO:0000256" key="1">
    <source>
        <dbReference type="ARBA" id="ARBA00004259"/>
    </source>
</evidence>
<dbReference type="OrthoDB" id="203824at2759"/>
<dbReference type="InParanoid" id="J8ZWS1"/>
<dbReference type="InterPro" id="IPR007231">
    <property type="entry name" value="Nucleoporin_int_Nup93/Nic96"/>
</dbReference>
<evidence type="ECO:0000256" key="2">
    <source>
        <dbReference type="ARBA" id="ARBA00010186"/>
    </source>
</evidence>
<comment type="caution">
    <text evidence="5">The sequence shown here is derived from an EMBL/GenBank/DDBJ whole genome shotgun (WGS) entry which is preliminary data.</text>
</comment>
<keyword evidence="4" id="KW-0813">Transport</keyword>
<comment type="similarity">
    <text evidence="2 4">Belongs to the nucleoporin interacting component (NIC) family.</text>
</comment>
<keyword evidence="6" id="KW-1185">Reference proteome</keyword>
<keyword evidence="4" id="KW-0509">mRNA transport</keyword>
<sequence>MPRVPFCLPPIEITNYSKFKCDLQEILLCNSDEPRNFSIIDEVCNADVLDVKIFNLRNTLKLAKVDFNLSNILSGIEQTNIQEKSDANARANDKYFCAAVFSSLLNMREDYENSFDRTNNIIVAGHKNFDYVGALTLNFSDSVLRECYNFLKGEDTSLQFLEARYQMYIDEYLKTRGVETKNMSKNHIIRKYVQRRFDQDSCNIVAFNGRFLYAELYVSIRCGNTNNSKKLLTKYSQFFRQTCYEFKDIAMSYFSKTVDIGIAKKAYRNSKDGDIFKIFLLKIFSKSDQNSQEKLITNLDDFLWFSIVSANENDHSKVSRKFEDFPDACNKLFAYLILDQHEKACEWLFRGKFNVHDAYFLMKAIADRHESNRIVEAYARLVFFMVKYCFDSIDDQIKLIYTLQKHLPPENFHDKMASFLIENNCLHLLKDEKIGRGISDSVKRILLKEKDPEKILQVYTDFNKNVICDILVEEMIDSIVYDRTKKFVKKYAALIEKFNEDEMINILCNLMLFEDERTLDNLYKTVFLDEYVDFELLEKIRPALDVLTLPAAHVLLQNDDPSACRVFVEFLSKMKFENEHTEAITIQLLMQS</sequence>
<dbReference type="GO" id="GO:0017056">
    <property type="term" value="F:structural constituent of nuclear pore"/>
    <property type="evidence" value="ECO:0007669"/>
    <property type="project" value="InterPro"/>
</dbReference>
<dbReference type="AlphaFoldDB" id="J8ZWS1"/>
<protein>
    <recommendedName>
        <fullName evidence="4">Nuclear pore protein</fullName>
    </recommendedName>
</protein>
<proteinExistence type="inferred from homology"/>
<dbReference type="HOGENOM" id="CLU_032140_0_0_1"/>
<dbReference type="GO" id="GO:0015031">
    <property type="term" value="P:protein transport"/>
    <property type="evidence" value="ECO:0007669"/>
    <property type="project" value="UniProtKB-KW"/>
</dbReference>
<dbReference type="VEuPathDB" id="MicrosporidiaDB:EDEG_01625"/>
<dbReference type="OMA" id="EMIVKYE"/>
<keyword evidence="4" id="KW-0811">Translocation</keyword>
<dbReference type="EMBL" id="AFBI03000024">
    <property type="protein sequence ID" value="EJW04103.1"/>
    <property type="molecule type" value="Genomic_DNA"/>
</dbReference>
<keyword evidence="4" id="KW-0472">Membrane</keyword>
<evidence type="ECO:0000313" key="5">
    <source>
        <dbReference type="EMBL" id="EJW04103.1"/>
    </source>
</evidence>
<evidence type="ECO:0000313" key="6">
    <source>
        <dbReference type="Proteomes" id="UP000003163"/>
    </source>
</evidence>
<dbReference type="GO" id="GO:0005643">
    <property type="term" value="C:nuclear pore"/>
    <property type="evidence" value="ECO:0007669"/>
    <property type="project" value="UniProtKB-SubCell"/>
</dbReference>
<dbReference type="GO" id="GO:0051028">
    <property type="term" value="P:mRNA transport"/>
    <property type="evidence" value="ECO:0007669"/>
    <property type="project" value="UniProtKB-KW"/>
</dbReference>
<reference evidence="5 6" key="1">
    <citation type="submission" date="2011-08" db="EMBL/GenBank/DDBJ databases">
        <authorList>
            <person name="Liu Z.J."/>
            <person name="Shi F.L."/>
            <person name="Lu J.Q."/>
            <person name="Li M."/>
            <person name="Wang Z.L."/>
        </authorList>
    </citation>
    <scope>NUCLEOTIDE SEQUENCE [LARGE SCALE GENOMIC DNA]</scope>
    <source>
        <strain evidence="5 6">USNM 41457</strain>
    </source>
</reference>
<comment type="subcellular location">
    <subcellularLocation>
        <location evidence="1">Nucleus envelope</location>
    </subcellularLocation>
    <subcellularLocation>
        <location evidence="4">Nucleus</location>
        <location evidence="4">Nuclear pore complex</location>
    </subcellularLocation>
</comment>
<keyword evidence="4" id="KW-0906">Nuclear pore complex</keyword>
<accession>J8ZWS1</accession>
<organism evidence="5 6">
    <name type="scientific">Edhazardia aedis (strain USNM 41457)</name>
    <name type="common">Microsporidian parasite</name>
    <dbReference type="NCBI Taxonomy" id="1003232"/>
    <lineage>
        <taxon>Eukaryota</taxon>
        <taxon>Fungi</taxon>
        <taxon>Fungi incertae sedis</taxon>
        <taxon>Microsporidia</taxon>
        <taxon>Edhazardia</taxon>
    </lineage>
</organism>
<reference evidence="6" key="2">
    <citation type="submission" date="2015-07" db="EMBL/GenBank/DDBJ databases">
        <title>Contrasting host-pathogen interactions and genome evolution in two generalist and specialist microsporidian pathogens of mosquitoes.</title>
        <authorList>
            <consortium name="The Broad Institute Genomics Platform"/>
            <consortium name="The Broad Institute Genome Sequencing Center for Infectious Disease"/>
            <person name="Cuomo C.A."/>
            <person name="Sanscrainte N.D."/>
            <person name="Goldberg J.M."/>
            <person name="Heiman D."/>
            <person name="Young S."/>
            <person name="Zeng Q."/>
            <person name="Becnel J.J."/>
            <person name="Birren B.W."/>
        </authorList>
    </citation>
    <scope>NUCLEOTIDE SEQUENCE [LARGE SCALE GENOMIC DNA]</scope>
    <source>
        <strain evidence="6">USNM 41457</strain>
    </source>
</reference>
<name>J8ZWS1_EDHAE</name>
<dbReference type="STRING" id="1003232.J8ZWS1"/>
<evidence type="ECO:0000256" key="4">
    <source>
        <dbReference type="RuleBase" id="RU364035"/>
    </source>
</evidence>
<dbReference type="Pfam" id="PF04097">
    <property type="entry name" value="Nic96"/>
    <property type="match status" value="1"/>
</dbReference>
<evidence type="ECO:0000256" key="3">
    <source>
        <dbReference type="ARBA" id="ARBA00023242"/>
    </source>
</evidence>